<sequence>MTDQESLHLIRIDPDGDGCFHLPRPNSDLLISITVMSNASSFLAELYSQSSSVFADKTDDPLAIKTVVRIIHGLGSGVRNDAHTVDSLASIAALCRKWDCFRSLGDHPRSWVSALLTQTGGVYEPWLSWLEIGRSFKRSDIVKVIFKKHGSKMWMELGHASLESLKDFIDPEVIGKIQLKRINTISYIGQTASYYLDTIYHQTSLCRMDTVNRVCDSLLLGSFIRFLLESVLRTIPKKPYGCVTISSLLGKAGLSNPRIIGIDSMGHDNCRAAAISLQQHLYADVLNFIQQLGDHDQYKINSAAGNKPGNCQGQDHEYIMGRISQLFRPSAEKAKTADDLFSPPYSMFQENIIEEAAIKFVPASEGSQQLKDHNDTSPDHNLTISKPIQKPDEIQAQGEATNLHSISTEKEHKGETLITGETYPADLSDEFTSATGKDIWNYKPNKRETTEATPDSNNGTTPITIDVKSCATIKEITHAHSPGTVKMDDSAYEINNKHAPLTNEDIVILDSEKPRIDITTVPNANLAVQSSPASHFNNPAMVSSVDQIPGFLFSADLAASTKLPNSPMVTSSSEMIQRGFPTPGSQGSPSNSISRPDTPKHLTGKSTLADTEMAKRLETANKLADPAFKRSLKLLRSQYSQFKTAYILDVIKEHEWDIARATKVLNEMAISN</sequence>
<evidence type="ECO:0000313" key="3">
    <source>
        <dbReference type="Proteomes" id="UP000018144"/>
    </source>
</evidence>
<feature type="region of interest" description="Disordered" evidence="1">
    <location>
        <begin position="366"/>
        <end position="420"/>
    </location>
</feature>
<evidence type="ECO:0000313" key="2">
    <source>
        <dbReference type="EMBL" id="CCX06128.1"/>
    </source>
</evidence>
<name>U4L1M7_PYROM</name>
<protein>
    <submittedName>
        <fullName evidence="2">Uncharacterized protein</fullName>
    </submittedName>
</protein>
<proteinExistence type="predicted"/>
<dbReference type="EMBL" id="HF935280">
    <property type="protein sequence ID" value="CCX06128.1"/>
    <property type="molecule type" value="Genomic_DNA"/>
</dbReference>
<reference evidence="2 3" key="1">
    <citation type="journal article" date="2013" name="PLoS Genet.">
        <title>The genome and development-dependent transcriptomes of Pyronema confluens: a window into fungal evolution.</title>
        <authorList>
            <person name="Traeger S."/>
            <person name="Altegoer F."/>
            <person name="Freitag M."/>
            <person name="Gabaldon T."/>
            <person name="Kempken F."/>
            <person name="Kumar A."/>
            <person name="Marcet-Houben M."/>
            <person name="Poggeler S."/>
            <person name="Stajich J.E."/>
            <person name="Nowrousian M."/>
        </authorList>
    </citation>
    <scope>NUCLEOTIDE SEQUENCE [LARGE SCALE GENOMIC DNA]</scope>
    <source>
        <strain evidence="3">CBS 100304</strain>
        <tissue evidence="2">Vegetative mycelium</tissue>
    </source>
</reference>
<dbReference type="AlphaFoldDB" id="U4L1M7"/>
<dbReference type="OrthoDB" id="5275938at2759"/>
<feature type="compositionally biased region" description="Polar residues" evidence="1">
    <location>
        <begin position="451"/>
        <end position="463"/>
    </location>
</feature>
<feature type="region of interest" description="Disordered" evidence="1">
    <location>
        <begin position="441"/>
        <end position="463"/>
    </location>
</feature>
<feature type="compositionally biased region" description="Polar residues" evidence="1">
    <location>
        <begin position="566"/>
        <end position="575"/>
    </location>
</feature>
<accession>U4L1M7</accession>
<feature type="region of interest" description="Disordered" evidence="1">
    <location>
        <begin position="566"/>
        <end position="604"/>
    </location>
</feature>
<evidence type="ECO:0000256" key="1">
    <source>
        <dbReference type="SAM" id="MobiDB-lite"/>
    </source>
</evidence>
<gene>
    <name evidence="2" type="ORF">PCON_05715</name>
</gene>
<dbReference type="Proteomes" id="UP000018144">
    <property type="component" value="Unassembled WGS sequence"/>
</dbReference>
<feature type="compositionally biased region" description="Polar residues" evidence="1">
    <location>
        <begin position="583"/>
        <end position="595"/>
    </location>
</feature>
<organism evidence="2 3">
    <name type="scientific">Pyronema omphalodes (strain CBS 100304)</name>
    <name type="common">Pyronema confluens</name>
    <dbReference type="NCBI Taxonomy" id="1076935"/>
    <lineage>
        <taxon>Eukaryota</taxon>
        <taxon>Fungi</taxon>
        <taxon>Dikarya</taxon>
        <taxon>Ascomycota</taxon>
        <taxon>Pezizomycotina</taxon>
        <taxon>Pezizomycetes</taxon>
        <taxon>Pezizales</taxon>
        <taxon>Pyronemataceae</taxon>
        <taxon>Pyronema</taxon>
    </lineage>
</organism>
<keyword evidence="3" id="KW-1185">Reference proteome</keyword>